<dbReference type="Pfam" id="PF09527">
    <property type="entry name" value="ATPase_gene1"/>
    <property type="match status" value="1"/>
</dbReference>
<comment type="function">
    <text evidence="1">A possible function for this protein is to guide the assembly of the membrane sector of the ATPase enzyme complex.</text>
</comment>
<evidence type="ECO:0000313" key="3">
    <source>
        <dbReference type="EMBL" id="NIY70957.1"/>
    </source>
</evidence>
<dbReference type="PIRSF" id="PIRSF032126">
    <property type="entry name" value="F0F1_ATP_synthase_subunit_I"/>
    <property type="match status" value="1"/>
</dbReference>
<keyword evidence="4" id="KW-1185">Reference proteome</keyword>
<evidence type="ECO:0000313" key="4">
    <source>
        <dbReference type="Proteomes" id="UP000709466"/>
    </source>
</evidence>
<keyword evidence="1 2" id="KW-0472">Membrane</keyword>
<dbReference type="Proteomes" id="UP000709466">
    <property type="component" value="Unassembled WGS sequence"/>
</dbReference>
<organism evidence="3 4">
    <name type="scientific">Marivivens donghaensis</name>
    <dbReference type="NCBI Taxonomy" id="1699413"/>
    <lineage>
        <taxon>Bacteria</taxon>
        <taxon>Pseudomonadati</taxon>
        <taxon>Pseudomonadota</taxon>
        <taxon>Alphaproteobacteria</taxon>
        <taxon>Rhodobacterales</taxon>
        <taxon>Paracoccaceae</taxon>
        <taxon>Marivivens group</taxon>
        <taxon>Marivivens</taxon>
    </lineage>
</organism>
<keyword evidence="1" id="KW-0406">Ion transport</keyword>
<gene>
    <name evidence="3" type="ORF">HCZ30_00740</name>
</gene>
<comment type="caution">
    <text evidence="3">The sequence shown here is derived from an EMBL/GenBank/DDBJ whole genome shotgun (WGS) entry which is preliminary data.</text>
</comment>
<keyword evidence="2" id="KW-0812">Transmembrane</keyword>
<comment type="similarity">
    <text evidence="1">Belongs to the bacterial AtpI family.</text>
</comment>
<dbReference type="InterPro" id="IPR016989">
    <property type="entry name" value="Atp1_alphaprobac"/>
</dbReference>
<keyword evidence="1" id="KW-0375">Hydrogen ion transport</keyword>
<evidence type="ECO:0000256" key="2">
    <source>
        <dbReference type="SAM" id="Phobius"/>
    </source>
</evidence>
<protein>
    <recommendedName>
        <fullName evidence="1">ATP synthase protein I</fullName>
    </recommendedName>
</protein>
<proteinExistence type="inferred from homology"/>
<dbReference type="RefSeq" id="WP_167635849.1">
    <property type="nucleotide sequence ID" value="NZ_JAATOP010000001.1"/>
</dbReference>
<evidence type="ECO:0000256" key="1">
    <source>
        <dbReference type="PIRNR" id="PIRNR032126"/>
    </source>
</evidence>
<reference evidence="3 4" key="1">
    <citation type="submission" date="2020-03" db="EMBL/GenBank/DDBJ databases">
        <title>Bacterial isolates of synthetic phycosphere.</title>
        <authorList>
            <person name="Fu H."/>
            <person name="Moran M.A."/>
        </authorList>
    </citation>
    <scope>NUCLEOTIDE SEQUENCE [LARGE SCALE GENOMIC DNA]</scope>
    <source>
        <strain evidence="3 4">HF1</strain>
    </source>
</reference>
<dbReference type="InterPro" id="IPR032820">
    <property type="entry name" value="ATPase_put"/>
</dbReference>
<keyword evidence="1" id="KW-0813">Transport</keyword>
<dbReference type="EMBL" id="JAATOP010000001">
    <property type="protein sequence ID" value="NIY70957.1"/>
    <property type="molecule type" value="Genomic_DNA"/>
</dbReference>
<keyword evidence="2" id="KW-1133">Transmembrane helix</keyword>
<feature type="transmembrane region" description="Helical" evidence="2">
    <location>
        <begin position="40"/>
        <end position="61"/>
    </location>
</feature>
<sequence length="109" mass="12184">MTNQTEQDRLRSLEERINKAKAEAPTENHMKKDYSQAQHAWRMVTELVAGLLIGFVIGFGLDYALGTSPIFLVIFIFFGFAAGMKTVIGSAKELQMKMLDQQSGKNGEK</sequence>
<feature type="transmembrane region" description="Helical" evidence="2">
    <location>
        <begin position="67"/>
        <end position="88"/>
    </location>
</feature>
<accession>A0ABX0VSQ6</accession>
<name>A0ABX0VSQ6_9RHOB</name>